<dbReference type="SUPFAM" id="SSF52540">
    <property type="entry name" value="P-loop containing nucleoside triphosphate hydrolases"/>
    <property type="match status" value="1"/>
</dbReference>
<keyword evidence="7" id="KW-1185">Reference proteome</keyword>
<name>A0A9W7XYR3_9FUNG</name>
<dbReference type="AlphaFoldDB" id="A0A9W7XYR3"/>
<organism evidence="6 7">
    <name type="scientific">Coemansia erecta</name>
    <dbReference type="NCBI Taxonomy" id="147472"/>
    <lineage>
        <taxon>Eukaryota</taxon>
        <taxon>Fungi</taxon>
        <taxon>Fungi incertae sedis</taxon>
        <taxon>Zoopagomycota</taxon>
        <taxon>Kickxellomycotina</taxon>
        <taxon>Kickxellomycetes</taxon>
        <taxon>Kickxellales</taxon>
        <taxon>Kickxellaceae</taxon>
        <taxon>Coemansia</taxon>
    </lineage>
</organism>
<dbReference type="OrthoDB" id="3925403at2759"/>
<feature type="non-terminal residue" evidence="6">
    <location>
        <position position="1"/>
    </location>
</feature>
<evidence type="ECO:0000313" key="6">
    <source>
        <dbReference type="EMBL" id="KAJ1720465.1"/>
    </source>
</evidence>
<dbReference type="Gene3D" id="3.40.50.300">
    <property type="entry name" value="P-loop containing nucleotide triphosphate hydrolases"/>
    <property type="match status" value="1"/>
</dbReference>
<dbReference type="GO" id="GO:0005737">
    <property type="term" value="C:cytoplasm"/>
    <property type="evidence" value="ECO:0007669"/>
    <property type="project" value="TreeGrafter"/>
</dbReference>
<dbReference type="PANTHER" id="PTHR13710:SF105">
    <property type="entry name" value="ATP-DEPENDENT DNA HELICASE Q1"/>
    <property type="match status" value="1"/>
</dbReference>
<accession>A0A9W7XYR3</accession>
<comment type="catalytic activity">
    <reaction evidence="4">
        <text>Couples ATP hydrolysis with the unwinding of duplex DNA by translocating in the 3'-5' direction.</text>
        <dbReference type="EC" id="5.6.2.4"/>
    </reaction>
</comment>
<sequence length="160" mass="18129">SLTFNRQRLEVAKALMPRLQPQREETQLRCQQAFETLQYNLSSSFVAPLQLRPAQVQVLSSILDNPTLHHLAVIPTGGGKSMFFVLAAKLLRRMVLAVVPFVALIRDHYQGYSSRVRCHIWGQGQSPTNPPSDTELLFVEPEHLDGSCRAWVLRKHSETL</sequence>
<evidence type="ECO:0000256" key="5">
    <source>
        <dbReference type="ARBA" id="ARBA00034808"/>
    </source>
</evidence>
<dbReference type="EC" id="5.6.2.4" evidence="5"/>
<gene>
    <name evidence="6" type="ORF">LPJ53_004902</name>
</gene>
<reference evidence="6" key="1">
    <citation type="submission" date="2022-07" db="EMBL/GenBank/DDBJ databases">
        <title>Phylogenomic reconstructions and comparative analyses of Kickxellomycotina fungi.</title>
        <authorList>
            <person name="Reynolds N.K."/>
            <person name="Stajich J.E."/>
            <person name="Barry K."/>
            <person name="Grigoriev I.V."/>
            <person name="Crous P."/>
            <person name="Smith M.E."/>
        </authorList>
    </citation>
    <scope>NUCLEOTIDE SEQUENCE</scope>
    <source>
        <strain evidence="6">NBRC 32514</strain>
    </source>
</reference>
<proteinExistence type="inferred from homology"/>
<comment type="caution">
    <text evidence="6">The sequence shown here is derived from an EMBL/GenBank/DDBJ whole genome shotgun (WGS) entry which is preliminary data.</text>
</comment>
<dbReference type="GO" id="GO:0003677">
    <property type="term" value="F:DNA binding"/>
    <property type="evidence" value="ECO:0007669"/>
    <property type="project" value="UniProtKB-KW"/>
</dbReference>
<dbReference type="GO" id="GO:0006310">
    <property type="term" value="P:DNA recombination"/>
    <property type="evidence" value="ECO:0007669"/>
    <property type="project" value="TreeGrafter"/>
</dbReference>
<keyword evidence="3" id="KW-0413">Isomerase</keyword>
<evidence type="ECO:0000256" key="2">
    <source>
        <dbReference type="ARBA" id="ARBA00023125"/>
    </source>
</evidence>
<evidence type="ECO:0000256" key="4">
    <source>
        <dbReference type="ARBA" id="ARBA00034617"/>
    </source>
</evidence>
<keyword evidence="2" id="KW-0238">DNA-binding</keyword>
<dbReference type="EMBL" id="JANBOJ010000255">
    <property type="protein sequence ID" value="KAJ1720465.1"/>
    <property type="molecule type" value="Genomic_DNA"/>
</dbReference>
<dbReference type="Proteomes" id="UP001149813">
    <property type="component" value="Unassembled WGS sequence"/>
</dbReference>
<evidence type="ECO:0000256" key="3">
    <source>
        <dbReference type="ARBA" id="ARBA00023235"/>
    </source>
</evidence>
<dbReference type="PANTHER" id="PTHR13710">
    <property type="entry name" value="DNA HELICASE RECQ FAMILY MEMBER"/>
    <property type="match status" value="1"/>
</dbReference>
<dbReference type="GO" id="GO:0005694">
    <property type="term" value="C:chromosome"/>
    <property type="evidence" value="ECO:0007669"/>
    <property type="project" value="TreeGrafter"/>
</dbReference>
<comment type="similarity">
    <text evidence="1">Belongs to the helicase family. RecQ subfamily.</text>
</comment>
<dbReference type="InterPro" id="IPR027417">
    <property type="entry name" value="P-loop_NTPase"/>
</dbReference>
<dbReference type="GO" id="GO:0006281">
    <property type="term" value="P:DNA repair"/>
    <property type="evidence" value="ECO:0007669"/>
    <property type="project" value="TreeGrafter"/>
</dbReference>
<dbReference type="GO" id="GO:0043138">
    <property type="term" value="F:3'-5' DNA helicase activity"/>
    <property type="evidence" value="ECO:0007669"/>
    <property type="project" value="UniProtKB-EC"/>
</dbReference>
<evidence type="ECO:0000256" key="1">
    <source>
        <dbReference type="ARBA" id="ARBA00005446"/>
    </source>
</evidence>
<dbReference type="GO" id="GO:0009378">
    <property type="term" value="F:four-way junction helicase activity"/>
    <property type="evidence" value="ECO:0007669"/>
    <property type="project" value="TreeGrafter"/>
</dbReference>
<protein>
    <recommendedName>
        <fullName evidence="5">DNA 3'-5' helicase</fullName>
        <ecNumber evidence="5">5.6.2.4</ecNumber>
    </recommendedName>
</protein>
<evidence type="ECO:0000313" key="7">
    <source>
        <dbReference type="Proteomes" id="UP001149813"/>
    </source>
</evidence>